<gene>
    <name evidence="1" type="ORF">SAMN05444424_2041</name>
</gene>
<dbReference type="AlphaFoldDB" id="A0AAQ1MEM8"/>
<evidence type="ECO:0000313" key="1">
    <source>
        <dbReference type="EMBL" id="SHG30342.1"/>
    </source>
</evidence>
<accession>A0AAQ1MEM8</accession>
<proteinExistence type="predicted"/>
<comment type="caution">
    <text evidence="1">The sequence shown here is derived from an EMBL/GenBank/DDBJ whole genome shotgun (WGS) entry which is preliminary data.</text>
</comment>
<dbReference type="Proteomes" id="UP000184089">
    <property type="component" value="Unassembled WGS sequence"/>
</dbReference>
<evidence type="ECO:0000313" key="2">
    <source>
        <dbReference type="Proteomes" id="UP000184089"/>
    </source>
</evidence>
<name>A0AAQ1MEM8_9FIRM</name>
<sequence>MSYKGETGSMKKYLRARLGRFAAIAAVALCALGLLTGCGDTYYDYDGSSYFTSADGYMRVAYQEHFQQLSSVEKNAIGLDWIDEKVNLQIVRYRKDDEMFTERSVKTLDQFIELYYANGLEYLHKYSTFGDLQEFTFEHFDAAKGYDIDTEKDGKKVASRIYYLEDEKNFYVLYLNGDPEHYKAHFEVLDAICHTLEVVPRDQVK</sequence>
<organism evidence="1 2">
    <name type="scientific">Bittarella massiliensis</name>
    <name type="common">ex Durand et al. 2017</name>
    <dbReference type="NCBI Taxonomy" id="1720313"/>
    <lineage>
        <taxon>Bacteria</taxon>
        <taxon>Bacillati</taxon>
        <taxon>Bacillota</taxon>
        <taxon>Clostridia</taxon>
        <taxon>Eubacteriales</taxon>
        <taxon>Oscillospiraceae</taxon>
        <taxon>Bittarella (ex Durand et al. 2017)</taxon>
    </lineage>
</organism>
<reference evidence="2" key="1">
    <citation type="submission" date="2016-11" db="EMBL/GenBank/DDBJ databases">
        <authorList>
            <person name="Jaros S."/>
            <person name="Januszkiewicz K."/>
            <person name="Wedrychowicz H."/>
        </authorList>
    </citation>
    <scope>NUCLEOTIDE SEQUENCE [LARGE SCALE GENOMIC DNA]</scope>
    <source>
        <strain evidence="2">DSM 4029</strain>
    </source>
</reference>
<dbReference type="EMBL" id="FQVY01000003">
    <property type="protein sequence ID" value="SHG30342.1"/>
    <property type="molecule type" value="Genomic_DNA"/>
</dbReference>
<protein>
    <submittedName>
        <fullName evidence="1">Uncharacterized protein</fullName>
    </submittedName>
</protein>